<dbReference type="HOGENOM" id="CLU_272246_0_0_1"/>
<dbReference type="KEGG" id="cdu:CD36_12090"/>
<sequence length="1175" mass="137922">MIRQLVRDLHINLRKCHLPSTSTLQSYGLASLHYQTLRSSKYSFKLQCRSYATFDYASAPSKEMVASFFDHQYVRINTWIFKDDEHRQSFLNYLQNQSSFTKDEIKEVVELHGRLVEVLNELQIGFPFLEKMWDAIFNRVVSDNSVTVLQKAIIEGRDSLTNVLIRSARYDLYKKIVAPRLIHFQSSPNKSDELIEIIQLQSTEHAGITFNSKNIENYLLDNKNNNLIMKQQLITLIICTSLNLNRGLQYTKRDYTAQIYLIENFIAWTKMIENGEWFCNPDATQYDEVLKLIGIPPGDFRIEEYLQDILKVVEKEFHTKNSYIFITSIMRTLVEKAPHLTYKYFYFKDAQIRQRSLDRSNVLIRDDLTYTMQACLKFDSQRLFDLYKNNQDLHDGDEGDQESLILELSKLTKDWNALQKKFESMYGRGNLPLTVHYGIAMQALNTLQADEELERLYEQLQKRGLHLNSTVMDALIRSKIRLQDQTRVVELFEIYAQMSAQGKADPKSIQTLFPLILNIPMRNRETPLVFDYLKQYLQREKETGHTFINGSTFQKVMQYAAGIPSIKTIEATKNLVEEYGKHSTEYYVGLISAYSNLDQFERADNIVYEAHRMSRIPFGEIQIWASQLKNNMRWRIRSPDTITTRYNEIKIDFITRMSFCSKLQLFYDPGGISLISDIIQNLHNNNKHREESILFRRSRILQLRDERIYTTRLNSLRRNFEWYEILKEFDEMNGKNILITARTYRFVLAAVLNLDAKAGSGFDNSTDMLKQVLRFYGLSNESTKNDHLSLEDDVLYLARMVIDFVDIVGPEQSSTLYLNFVKQIYDKLGKNLDYRLSLILYEGLVNVFHEDKTTMTKEYQRLGELVDSYIKDYPFKEVPILPYHVSQYYGKMLVKWLNTHTPTHADDIKILHVLQSGVKLETNQYTSVLKYFLDKLDDDENYLDQVLKILEDNLVHGNLDEYRSYLEKQLCYKICLKYLMDNYGDEEANFTSYKILNDFYDIPGPDQVRKDLENTNITNFLRSPSGRLFNIKTNPYGFKSMSHHKFLDYFNPERVAQKGPFASNDLILLLRIRILESCRNDIDKLRAFFKKHPKIMDFVMTDKSKILPSKFKGFRAIIDDISPLGNLNWKQNRIARASRVLKSLLLDTKYQMFISADADQSTPMLTKSPQHDLYE</sequence>
<evidence type="ECO:0000313" key="2">
    <source>
        <dbReference type="EMBL" id="CAX45564.1"/>
    </source>
</evidence>
<dbReference type="eggNOG" id="KOG4197">
    <property type="taxonomic scope" value="Eukaryota"/>
</dbReference>
<name>B9W9S9_CANDC</name>
<organism evidence="2 3">
    <name type="scientific">Candida dubliniensis (strain CD36 / ATCC MYA-646 / CBS 7987 / NCPF 3949 / NRRL Y-17841)</name>
    <name type="common">Yeast</name>
    <dbReference type="NCBI Taxonomy" id="573826"/>
    <lineage>
        <taxon>Eukaryota</taxon>
        <taxon>Fungi</taxon>
        <taxon>Dikarya</taxon>
        <taxon>Ascomycota</taxon>
        <taxon>Saccharomycotina</taxon>
        <taxon>Pichiomycetes</taxon>
        <taxon>Debaryomycetaceae</taxon>
        <taxon>Candida/Lodderomyces clade</taxon>
        <taxon>Candida</taxon>
    </lineage>
</organism>
<dbReference type="GeneID" id="8045399"/>
<keyword evidence="3" id="KW-1185">Reference proteome</keyword>
<dbReference type="OrthoDB" id="185373at2759"/>
<evidence type="ECO:0008006" key="4">
    <source>
        <dbReference type="Google" id="ProtNLM"/>
    </source>
</evidence>
<proteinExistence type="predicted"/>
<evidence type="ECO:0000313" key="3">
    <source>
        <dbReference type="Proteomes" id="UP000002605"/>
    </source>
</evidence>
<gene>
    <name evidence="1" type="ordered locus">Cd36_12090</name>
    <name evidence="2" type="ORF">CD36_12090</name>
</gene>
<dbReference type="CGD" id="CAL0000168257">
    <property type="gene designation" value="Cd36_12090"/>
</dbReference>
<dbReference type="EMBL" id="FM992688">
    <property type="protein sequence ID" value="CAX45564.1"/>
    <property type="molecule type" value="Genomic_DNA"/>
</dbReference>
<dbReference type="AlphaFoldDB" id="B9W9S9"/>
<protein>
    <recommendedName>
        <fullName evidence="4">Mitochondrial group I intron splicing factor CCM1</fullName>
    </recommendedName>
</protein>
<dbReference type="RefSeq" id="XP_002417849.1">
    <property type="nucleotide sequence ID" value="XM_002417804.1"/>
</dbReference>
<reference evidence="2 3" key="1">
    <citation type="journal article" date="2009" name="Genome Res.">
        <title>Comparative genomics of the fungal pathogens Candida dubliniensis and Candida albicans.</title>
        <authorList>
            <person name="Jackson A.P."/>
            <person name="Gamble J.A."/>
            <person name="Yeomans T."/>
            <person name="Moran G.P."/>
            <person name="Saunders D."/>
            <person name="Harris D."/>
            <person name="Aslett M."/>
            <person name="Barrell J.F."/>
            <person name="Butler G."/>
            <person name="Citiulo F."/>
            <person name="Coleman D.C."/>
            <person name="de Groot P.W.J."/>
            <person name="Goodwin T.J."/>
            <person name="Quail M.A."/>
            <person name="McQuillan J."/>
            <person name="Munro C.A."/>
            <person name="Pain A."/>
            <person name="Poulter R.T."/>
            <person name="Rajandream M.A."/>
            <person name="Renauld H."/>
            <person name="Spiering M.J."/>
            <person name="Tivey A."/>
            <person name="Gow N.A.R."/>
            <person name="Barrell B."/>
            <person name="Sullivan D.J."/>
            <person name="Berriman M."/>
        </authorList>
    </citation>
    <scope>NUCLEOTIDE SEQUENCE [LARGE SCALE GENOMIC DNA]</scope>
    <source>
        <strain evidence="3">CD36 / ATCC MYA-646 / CBS 7987 / NCPF 3949 / NRRL Y-17841</strain>
    </source>
</reference>
<dbReference type="Proteomes" id="UP000002605">
    <property type="component" value="Chromosome 1"/>
</dbReference>
<dbReference type="VEuPathDB" id="FungiDB:CD36_12090"/>
<evidence type="ECO:0000313" key="1">
    <source>
        <dbReference type="CGD" id="CAL0000168257"/>
    </source>
</evidence>
<accession>B9W9S9</accession>